<proteinExistence type="predicted"/>
<gene>
    <name evidence="2" type="ORF">BJX66DRAFT_231264</name>
</gene>
<feature type="region of interest" description="Disordered" evidence="1">
    <location>
        <begin position="1"/>
        <end position="31"/>
    </location>
</feature>
<dbReference type="EMBL" id="JBFTWV010000060">
    <property type="protein sequence ID" value="KAL2793252.1"/>
    <property type="molecule type" value="Genomic_DNA"/>
</dbReference>
<sequence>MIQAQGFLRRRRQHPAALRNETQQSSEQEIVSSDKPLQKSVLRNIAYILLVLDVVSLRILSDLGKPSDILQYRPLIENDPVSSQLFELALTCCYEDQVETFRFRRYLERLSREELITRITQLQNGVLHKRLRLAKIWSNGGSQGLARCPRGHCEGLRVIHSWP</sequence>
<feature type="compositionally biased region" description="Polar residues" evidence="1">
    <location>
        <begin position="20"/>
        <end position="31"/>
    </location>
</feature>
<comment type="caution">
    <text evidence="2">The sequence shown here is derived from an EMBL/GenBank/DDBJ whole genome shotgun (WGS) entry which is preliminary data.</text>
</comment>
<name>A0ABR4G2L0_9EURO</name>
<reference evidence="2 3" key="1">
    <citation type="submission" date="2024-07" db="EMBL/GenBank/DDBJ databases">
        <title>Section-level genome sequencing and comparative genomics of Aspergillus sections Usti and Cavernicolus.</title>
        <authorList>
            <consortium name="Lawrence Berkeley National Laboratory"/>
            <person name="Nybo J.L."/>
            <person name="Vesth T.C."/>
            <person name="Theobald S."/>
            <person name="Frisvad J.C."/>
            <person name="Larsen T.O."/>
            <person name="Kjaerboelling I."/>
            <person name="Rothschild-Mancinelli K."/>
            <person name="Lyhne E.K."/>
            <person name="Kogle M.E."/>
            <person name="Barry K."/>
            <person name="Clum A."/>
            <person name="Na H."/>
            <person name="Ledsgaard L."/>
            <person name="Lin J."/>
            <person name="Lipzen A."/>
            <person name="Kuo A."/>
            <person name="Riley R."/>
            <person name="Mondo S."/>
            <person name="Labutti K."/>
            <person name="Haridas S."/>
            <person name="Pangalinan J."/>
            <person name="Salamov A.A."/>
            <person name="Simmons B.A."/>
            <person name="Magnuson J.K."/>
            <person name="Chen J."/>
            <person name="Drula E."/>
            <person name="Henrissat B."/>
            <person name="Wiebenga A."/>
            <person name="Lubbers R.J."/>
            <person name="Gomes A.C."/>
            <person name="Makela M.R."/>
            <person name="Stajich J."/>
            <person name="Grigoriev I.V."/>
            <person name="Mortensen U.H."/>
            <person name="De Vries R.P."/>
            <person name="Baker S.E."/>
            <person name="Andersen M.R."/>
        </authorList>
    </citation>
    <scope>NUCLEOTIDE SEQUENCE [LARGE SCALE GENOMIC DNA]</scope>
    <source>
        <strain evidence="2 3">CBS 209.92</strain>
    </source>
</reference>
<evidence type="ECO:0000313" key="2">
    <source>
        <dbReference type="EMBL" id="KAL2793252.1"/>
    </source>
</evidence>
<accession>A0ABR4G2L0</accession>
<evidence type="ECO:0000256" key="1">
    <source>
        <dbReference type="SAM" id="MobiDB-lite"/>
    </source>
</evidence>
<organism evidence="2 3">
    <name type="scientific">Aspergillus keveii</name>
    <dbReference type="NCBI Taxonomy" id="714993"/>
    <lineage>
        <taxon>Eukaryota</taxon>
        <taxon>Fungi</taxon>
        <taxon>Dikarya</taxon>
        <taxon>Ascomycota</taxon>
        <taxon>Pezizomycotina</taxon>
        <taxon>Eurotiomycetes</taxon>
        <taxon>Eurotiomycetidae</taxon>
        <taxon>Eurotiales</taxon>
        <taxon>Aspergillaceae</taxon>
        <taxon>Aspergillus</taxon>
        <taxon>Aspergillus subgen. Nidulantes</taxon>
    </lineage>
</organism>
<dbReference type="Proteomes" id="UP001610563">
    <property type="component" value="Unassembled WGS sequence"/>
</dbReference>
<evidence type="ECO:0000313" key="3">
    <source>
        <dbReference type="Proteomes" id="UP001610563"/>
    </source>
</evidence>
<keyword evidence="3" id="KW-1185">Reference proteome</keyword>
<protein>
    <submittedName>
        <fullName evidence="2">Uncharacterized protein</fullName>
    </submittedName>
</protein>